<evidence type="ECO:0000313" key="7">
    <source>
        <dbReference type="EMBL" id="KAG5188050.1"/>
    </source>
</evidence>
<dbReference type="GO" id="GO:0030170">
    <property type="term" value="F:pyridoxal phosphate binding"/>
    <property type="evidence" value="ECO:0007669"/>
    <property type="project" value="InterPro"/>
</dbReference>
<keyword evidence="8" id="KW-1185">Reference proteome</keyword>
<evidence type="ECO:0000256" key="4">
    <source>
        <dbReference type="ARBA" id="ARBA00022679"/>
    </source>
</evidence>
<keyword evidence="3 7" id="KW-0032">Aminotransferase</keyword>
<evidence type="ECO:0000256" key="5">
    <source>
        <dbReference type="ARBA" id="ARBA00022898"/>
    </source>
</evidence>
<comment type="similarity">
    <text evidence="2 6">Belongs to the class-III pyridoxal-phosphate-dependent aminotransferase family.</text>
</comment>
<dbReference type="InterPro" id="IPR005814">
    <property type="entry name" value="Aminotrans_3"/>
</dbReference>
<dbReference type="InterPro" id="IPR015424">
    <property type="entry name" value="PyrdxlP-dep_Trfase"/>
</dbReference>
<dbReference type="Gene3D" id="3.90.1150.10">
    <property type="entry name" value="Aspartate Aminotransferase, domain 1"/>
    <property type="match status" value="1"/>
</dbReference>
<comment type="cofactor">
    <cofactor evidence="1">
        <name>pyridoxal 5'-phosphate</name>
        <dbReference type="ChEBI" id="CHEBI:597326"/>
    </cofactor>
</comment>
<dbReference type="Proteomes" id="UP000664859">
    <property type="component" value="Unassembled WGS sequence"/>
</dbReference>
<reference evidence="7" key="1">
    <citation type="submission" date="2021-02" db="EMBL/GenBank/DDBJ databases">
        <title>First Annotated Genome of the Yellow-green Alga Tribonema minus.</title>
        <authorList>
            <person name="Mahan K.M."/>
        </authorList>
    </citation>
    <scope>NUCLEOTIDE SEQUENCE</scope>
    <source>
        <strain evidence="7">UTEX B ZZ1240</strain>
    </source>
</reference>
<organism evidence="7 8">
    <name type="scientific">Tribonema minus</name>
    <dbReference type="NCBI Taxonomy" id="303371"/>
    <lineage>
        <taxon>Eukaryota</taxon>
        <taxon>Sar</taxon>
        <taxon>Stramenopiles</taxon>
        <taxon>Ochrophyta</taxon>
        <taxon>PX clade</taxon>
        <taxon>Xanthophyceae</taxon>
        <taxon>Tribonematales</taxon>
        <taxon>Tribonemataceae</taxon>
        <taxon>Tribonema</taxon>
    </lineage>
</organism>
<dbReference type="EMBL" id="JAFCMP010000079">
    <property type="protein sequence ID" value="KAG5188050.1"/>
    <property type="molecule type" value="Genomic_DNA"/>
</dbReference>
<keyword evidence="5 6" id="KW-0663">Pyridoxal phosphate</keyword>
<dbReference type="CDD" id="cd00610">
    <property type="entry name" value="OAT_like"/>
    <property type="match status" value="1"/>
</dbReference>
<dbReference type="InterPro" id="IPR049704">
    <property type="entry name" value="Aminotrans_3_PPA_site"/>
</dbReference>
<dbReference type="InterPro" id="IPR050103">
    <property type="entry name" value="Class-III_PLP-dep_AT"/>
</dbReference>
<dbReference type="PANTHER" id="PTHR11986">
    <property type="entry name" value="AMINOTRANSFERASE CLASS III"/>
    <property type="match status" value="1"/>
</dbReference>
<dbReference type="FunFam" id="3.40.640.10:FF:000013">
    <property type="entry name" value="4-aminobutyrate aminotransferase"/>
    <property type="match status" value="1"/>
</dbReference>
<dbReference type="OrthoDB" id="5419315at2759"/>
<gene>
    <name evidence="7" type="ORF">JKP88DRAFT_269559</name>
</gene>
<dbReference type="SUPFAM" id="SSF53383">
    <property type="entry name" value="PLP-dependent transferases"/>
    <property type="match status" value="1"/>
</dbReference>
<protein>
    <submittedName>
        <fullName evidence="7">4-aminobutyrate aminotransferase</fullName>
    </submittedName>
</protein>
<dbReference type="Pfam" id="PF00202">
    <property type="entry name" value="Aminotran_3"/>
    <property type="match status" value="1"/>
</dbReference>
<evidence type="ECO:0000256" key="6">
    <source>
        <dbReference type="RuleBase" id="RU003560"/>
    </source>
</evidence>
<evidence type="ECO:0000256" key="3">
    <source>
        <dbReference type="ARBA" id="ARBA00022576"/>
    </source>
</evidence>
<name>A0A836CIQ1_9STRA</name>
<dbReference type="GO" id="GO:0042802">
    <property type="term" value="F:identical protein binding"/>
    <property type="evidence" value="ECO:0007669"/>
    <property type="project" value="TreeGrafter"/>
</dbReference>
<evidence type="ECO:0000256" key="1">
    <source>
        <dbReference type="ARBA" id="ARBA00001933"/>
    </source>
</evidence>
<proteinExistence type="inferred from homology"/>
<accession>A0A836CIQ1</accession>
<evidence type="ECO:0000313" key="8">
    <source>
        <dbReference type="Proteomes" id="UP000664859"/>
    </source>
</evidence>
<keyword evidence="4 7" id="KW-0808">Transferase</keyword>
<evidence type="ECO:0000256" key="2">
    <source>
        <dbReference type="ARBA" id="ARBA00008954"/>
    </source>
</evidence>
<dbReference type="Gene3D" id="3.40.640.10">
    <property type="entry name" value="Type I PLP-dependent aspartate aminotransferase-like (Major domain)"/>
    <property type="match status" value="1"/>
</dbReference>
<dbReference type="PIRSF" id="PIRSF000521">
    <property type="entry name" value="Transaminase_4ab_Lys_Orn"/>
    <property type="match status" value="1"/>
</dbReference>
<dbReference type="InterPro" id="IPR015422">
    <property type="entry name" value="PyrdxlP-dep_Trfase_small"/>
</dbReference>
<dbReference type="InterPro" id="IPR015421">
    <property type="entry name" value="PyrdxlP-dep_Trfase_major"/>
</dbReference>
<dbReference type="AlphaFoldDB" id="A0A836CIQ1"/>
<dbReference type="PANTHER" id="PTHR11986:SF79">
    <property type="entry name" value="ACETYLORNITHINE AMINOTRANSFERASE, MITOCHONDRIAL"/>
    <property type="match status" value="1"/>
</dbReference>
<sequence>MGSATTGTDDVVPLQERQRSTSFSTSSALRGYCCIGRLVDMVVVRGSGSYVWNDKNEKFLDFATGIGVTGTGHCHPKVVKAIQDQAANMIHAQVNISYHDRMLELMGKMLPIMPSVGGAGGGGASPLDSFFFWNSGAEAVEAAVKLARHATQRPNVIVFRGGYHGRTMGTMAMTTSKYIYRAGFGPLMPSVNVAPFPYCAHCRLPKESGAECCLAPLEDLELMLKQECHPSEVAAMVIEPVQGEGGYVPAPASYLRGLRALCDKHGILLVADEVQSGVARTGRMWAVEHAGIVPDVLVFAKGIASGMPLSGFATRAELSATQPAGSMGGTYAGNIISCAAACATLDVIQEEGLVANAKARGDQLSSGLKDIAAKLQSLNGGKAIVRDVRGPGLMVGLELTAAPGSGAATRLSKACLKRGMILLTTSTFETVRFIPALNISAKEMDEGLGIFSDAMHEVFGSS</sequence>
<comment type="caution">
    <text evidence="7">The sequence shown here is derived from an EMBL/GenBank/DDBJ whole genome shotgun (WGS) entry which is preliminary data.</text>
</comment>
<dbReference type="GO" id="GO:0008483">
    <property type="term" value="F:transaminase activity"/>
    <property type="evidence" value="ECO:0007669"/>
    <property type="project" value="UniProtKB-KW"/>
</dbReference>
<dbReference type="PROSITE" id="PS00600">
    <property type="entry name" value="AA_TRANSFER_CLASS_3"/>
    <property type="match status" value="1"/>
</dbReference>